<dbReference type="AlphaFoldDB" id="A9SDM8"/>
<sequence length="110" mass="11830">MVRRVCGLRCVRWAATPRDGVPPFGAAGHGCGCGCGVAAEKIRVIPRRRSVLHISIVRCARVADPGHDVRGEKRPWQQEQLAVPSPQDPVRSHGSHVVVVVVVPSAGCHF</sequence>
<keyword evidence="3" id="KW-1185">Reference proteome</keyword>
<accession>A9SDM8</accession>
<evidence type="ECO:0000313" key="3">
    <source>
        <dbReference type="Proteomes" id="UP000006727"/>
    </source>
</evidence>
<proteinExistence type="predicted"/>
<organism evidence="1">
    <name type="scientific">Physcomitrium patens</name>
    <name type="common">Spreading-leaved earth moss</name>
    <name type="synonym">Physcomitrella patens</name>
    <dbReference type="NCBI Taxonomy" id="3218"/>
    <lineage>
        <taxon>Eukaryota</taxon>
        <taxon>Viridiplantae</taxon>
        <taxon>Streptophyta</taxon>
        <taxon>Embryophyta</taxon>
        <taxon>Bryophyta</taxon>
        <taxon>Bryophytina</taxon>
        <taxon>Bryopsida</taxon>
        <taxon>Funariidae</taxon>
        <taxon>Funariales</taxon>
        <taxon>Funariaceae</taxon>
        <taxon>Physcomitrium</taxon>
    </lineage>
</organism>
<dbReference type="InParanoid" id="A9SDM8"/>
<reference evidence="1 3" key="2">
    <citation type="journal article" date="2018" name="Plant J.">
        <title>The Physcomitrella patens chromosome-scale assembly reveals moss genome structure and evolution.</title>
        <authorList>
            <person name="Lang D."/>
            <person name="Ullrich K.K."/>
            <person name="Murat F."/>
            <person name="Fuchs J."/>
            <person name="Jenkins J."/>
            <person name="Haas F.B."/>
            <person name="Piednoel M."/>
            <person name="Gundlach H."/>
            <person name="Van Bel M."/>
            <person name="Meyberg R."/>
            <person name="Vives C."/>
            <person name="Morata J."/>
            <person name="Symeonidi A."/>
            <person name="Hiss M."/>
            <person name="Muchero W."/>
            <person name="Kamisugi Y."/>
            <person name="Saleh O."/>
            <person name="Blanc G."/>
            <person name="Decker E.L."/>
            <person name="van Gessel N."/>
            <person name="Grimwood J."/>
            <person name="Hayes R.D."/>
            <person name="Graham S.W."/>
            <person name="Gunter L.E."/>
            <person name="McDaniel S.F."/>
            <person name="Hoernstein S.N.W."/>
            <person name="Larsson A."/>
            <person name="Li F.W."/>
            <person name="Perroud P.F."/>
            <person name="Phillips J."/>
            <person name="Ranjan P."/>
            <person name="Rokshar D.S."/>
            <person name="Rothfels C.J."/>
            <person name="Schneider L."/>
            <person name="Shu S."/>
            <person name="Stevenson D.W."/>
            <person name="Thummler F."/>
            <person name="Tillich M."/>
            <person name="Villarreal Aguilar J.C."/>
            <person name="Widiez T."/>
            <person name="Wong G.K."/>
            <person name="Wymore A."/>
            <person name="Zhang Y."/>
            <person name="Zimmer A.D."/>
            <person name="Quatrano R.S."/>
            <person name="Mayer K.F.X."/>
            <person name="Goodstein D."/>
            <person name="Casacuberta J.M."/>
            <person name="Vandepoele K."/>
            <person name="Reski R."/>
            <person name="Cuming A.C."/>
            <person name="Tuskan G.A."/>
            <person name="Maumus F."/>
            <person name="Salse J."/>
            <person name="Schmutz J."/>
            <person name="Rensing S.A."/>
        </authorList>
    </citation>
    <scope>NUCLEOTIDE SEQUENCE [LARGE SCALE GENOMIC DNA]</scope>
    <source>
        <strain evidence="2 3">cv. Gransden 2004</strain>
    </source>
</reference>
<dbReference type="EMBL" id="ABEU02000017">
    <property type="protein sequence ID" value="PNR36648.1"/>
    <property type="molecule type" value="Genomic_DNA"/>
</dbReference>
<dbReference type="EnsemblPlants" id="Pp3c17_22649V3.1">
    <property type="protein sequence ID" value="PAC:32907876.CDS.1"/>
    <property type="gene ID" value="Pp3c17_22649"/>
</dbReference>
<evidence type="ECO:0000313" key="1">
    <source>
        <dbReference type="EMBL" id="PNR36648.1"/>
    </source>
</evidence>
<dbReference type="Proteomes" id="UP000006727">
    <property type="component" value="Chromosome 17"/>
</dbReference>
<evidence type="ECO:0000313" key="2">
    <source>
        <dbReference type="EnsemblPlants" id="PAC:32907876.CDS.1"/>
    </source>
</evidence>
<reference evidence="2" key="3">
    <citation type="submission" date="2020-12" db="UniProtKB">
        <authorList>
            <consortium name="EnsemblPlants"/>
        </authorList>
    </citation>
    <scope>IDENTIFICATION</scope>
</reference>
<gene>
    <name evidence="1" type="ORF">PHYPA_022499</name>
</gene>
<protein>
    <submittedName>
        <fullName evidence="1 2">Uncharacterized protein</fullName>
    </submittedName>
</protein>
<name>A9SDM8_PHYPA</name>
<dbReference type="Gramene" id="Pp3c17_22649V3.1">
    <property type="protein sequence ID" value="PAC:32907876.CDS.1"/>
    <property type="gene ID" value="Pp3c17_22649"/>
</dbReference>
<reference evidence="1 3" key="1">
    <citation type="journal article" date="2008" name="Science">
        <title>The Physcomitrella genome reveals evolutionary insights into the conquest of land by plants.</title>
        <authorList>
            <person name="Rensing S."/>
            <person name="Lang D."/>
            <person name="Zimmer A."/>
            <person name="Terry A."/>
            <person name="Salamov A."/>
            <person name="Shapiro H."/>
            <person name="Nishiyama T."/>
            <person name="Perroud P.-F."/>
            <person name="Lindquist E."/>
            <person name="Kamisugi Y."/>
            <person name="Tanahashi T."/>
            <person name="Sakakibara K."/>
            <person name="Fujita T."/>
            <person name="Oishi K."/>
            <person name="Shin-I T."/>
            <person name="Kuroki Y."/>
            <person name="Toyoda A."/>
            <person name="Suzuki Y."/>
            <person name="Hashimoto A."/>
            <person name="Yamaguchi K."/>
            <person name="Sugano A."/>
            <person name="Kohara Y."/>
            <person name="Fujiyama A."/>
            <person name="Anterola A."/>
            <person name="Aoki S."/>
            <person name="Ashton N."/>
            <person name="Barbazuk W.B."/>
            <person name="Barker E."/>
            <person name="Bennetzen J."/>
            <person name="Bezanilla M."/>
            <person name="Blankenship R."/>
            <person name="Cho S.H."/>
            <person name="Dutcher S."/>
            <person name="Estelle M."/>
            <person name="Fawcett J.A."/>
            <person name="Gundlach H."/>
            <person name="Hanada K."/>
            <person name="Heyl A."/>
            <person name="Hicks K.A."/>
            <person name="Hugh J."/>
            <person name="Lohr M."/>
            <person name="Mayer K."/>
            <person name="Melkozernov A."/>
            <person name="Murata T."/>
            <person name="Nelson D."/>
            <person name="Pils B."/>
            <person name="Prigge M."/>
            <person name="Reiss B."/>
            <person name="Renner T."/>
            <person name="Rombauts S."/>
            <person name="Rushton P."/>
            <person name="Sanderfoot A."/>
            <person name="Schween G."/>
            <person name="Shiu S.-H."/>
            <person name="Stueber K."/>
            <person name="Theodoulou F.L."/>
            <person name="Tu H."/>
            <person name="Van de Peer Y."/>
            <person name="Verrier P.J."/>
            <person name="Waters E."/>
            <person name="Wood A."/>
            <person name="Yang L."/>
            <person name="Cove D."/>
            <person name="Cuming A."/>
            <person name="Hasebe M."/>
            <person name="Lucas S."/>
            <person name="Mishler D.B."/>
            <person name="Reski R."/>
            <person name="Grigoriev I."/>
            <person name="Quatrano R.S."/>
            <person name="Boore J.L."/>
        </authorList>
    </citation>
    <scope>NUCLEOTIDE SEQUENCE [LARGE SCALE GENOMIC DNA]</scope>
    <source>
        <strain evidence="2 3">cv. Gransden 2004</strain>
    </source>
</reference>